<dbReference type="PANTHER" id="PTHR34475">
    <property type="match status" value="1"/>
</dbReference>
<dbReference type="InterPro" id="IPR050400">
    <property type="entry name" value="Bact_Cytoskel_RodZ"/>
</dbReference>
<dbReference type="InterPro" id="IPR010982">
    <property type="entry name" value="Lambda_DNA-bd_dom_sf"/>
</dbReference>
<keyword evidence="1" id="KW-0812">Transmembrane</keyword>
<dbReference type="Pfam" id="PF13464">
    <property type="entry name" value="RodZ_C"/>
    <property type="match status" value="1"/>
</dbReference>
<evidence type="ECO:0000313" key="3">
    <source>
        <dbReference type="EMBL" id="GAQ94070.1"/>
    </source>
</evidence>
<dbReference type="STRING" id="86166.TAGGR_1242"/>
<dbReference type="Proteomes" id="UP000054976">
    <property type="component" value="Unassembled WGS sequence"/>
</dbReference>
<keyword evidence="1" id="KW-0472">Membrane</keyword>
<sequence>MYEELKKRRLELEKTLEEIAEETKIKKSYLQFIEEGDFDKLPIAVYTRAYIITYAKNLGVDPSAILKDYENYLQSKQNTKREIELNDIESSDQKTSFFKKLPNWSITLAVIFIVFFIVFLLIKSERKEQILPPPPPVKQETNSEISKIEEKIETNMSQQESPVKEQKLIIETSDKVWMRITIDDRDKREFLLNPGQKIQLQANKSFRLHIGNAGGVKVLFNGKDMGKIGETGQVVYLNLPQEKN</sequence>
<feature type="domain" description="HTH cro/C1-type" evidence="2">
    <location>
        <begin position="5"/>
        <end position="65"/>
    </location>
</feature>
<dbReference type="GO" id="GO:0003677">
    <property type="term" value="F:DNA binding"/>
    <property type="evidence" value="ECO:0007669"/>
    <property type="project" value="InterPro"/>
</dbReference>
<gene>
    <name evidence="3" type="ORF">TAGGR_1242</name>
</gene>
<keyword evidence="4" id="KW-1185">Reference proteome</keyword>
<dbReference type="CDD" id="cd00093">
    <property type="entry name" value="HTH_XRE"/>
    <property type="match status" value="1"/>
</dbReference>
<comment type="caution">
    <text evidence="3">The sequence shown here is derived from an EMBL/GenBank/DDBJ whole genome shotgun (WGS) entry which is preliminary data.</text>
</comment>
<dbReference type="SUPFAM" id="SSF47413">
    <property type="entry name" value="lambda repressor-like DNA-binding domains"/>
    <property type="match status" value="1"/>
</dbReference>
<dbReference type="AlphaFoldDB" id="A0A0U9I8K5"/>
<organism evidence="3 4">
    <name type="scientific">Thermodesulfovibrio aggregans</name>
    <dbReference type="NCBI Taxonomy" id="86166"/>
    <lineage>
        <taxon>Bacteria</taxon>
        <taxon>Pseudomonadati</taxon>
        <taxon>Nitrospirota</taxon>
        <taxon>Thermodesulfovibrionia</taxon>
        <taxon>Thermodesulfovibrionales</taxon>
        <taxon>Thermodesulfovibrionaceae</taxon>
        <taxon>Thermodesulfovibrio</taxon>
    </lineage>
</organism>
<evidence type="ECO:0000256" key="1">
    <source>
        <dbReference type="SAM" id="Phobius"/>
    </source>
</evidence>
<evidence type="ECO:0000259" key="2">
    <source>
        <dbReference type="PROSITE" id="PS50943"/>
    </source>
</evidence>
<dbReference type="InterPro" id="IPR001387">
    <property type="entry name" value="Cro/C1-type_HTH"/>
</dbReference>
<protein>
    <recommendedName>
        <fullName evidence="2">HTH cro/C1-type domain-containing protein</fullName>
    </recommendedName>
</protein>
<dbReference type="SMART" id="SM00530">
    <property type="entry name" value="HTH_XRE"/>
    <property type="match status" value="1"/>
</dbReference>
<dbReference type="EMBL" id="BCNO01000001">
    <property type="protein sequence ID" value="GAQ94070.1"/>
    <property type="molecule type" value="Genomic_DNA"/>
</dbReference>
<dbReference type="Gene3D" id="1.10.260.40">
    <property type="entry name" value="lambda repressor-like DNA-binding domains"/>
    <property type="match status" value="1"/>
</dbReference>
<dbReference type="PROSITE" id="PS50943">
    <property type="entry name" value="HTH_CROC1"/>
    <property type="match status" value="1"/>
</dbReference>
<accession>A0A0U9I8K5</accession>
<dbReference type="OrthoDB" id="9797543at2"/>
<dbReference type="Pfam" id="PF13413">
    <property type="entry name" value="HTH_25"/>
    <property type="match status" value="1"/>
</dbReference>
<proteinExistence type="predicted"/>
<feature type="transmembrane region" description="Helical" evidence="1">
    <location>
        <begin position="101"/>
        <end position="122"/>
    </location>
</feature>
<dbReference type="InterPro" id="IPR025194">
    <property type="entry name" value="RodZ-like_C"/>
</dbReference>
<dbReference type="RefSeq" id="WP_059175551.1">
    <property type="nucleotide sequence ID" value="NZ_BCNO01000001.1"/>
</dbReference>
<name>A0A0U9I8K5_9BACT</name>
<dbReference type="PANTHER" id="PTHR34475:SF1">
    <property type="entry name" value="CYTOSKELETON PROTEIN RODZ"/>
    <property type="match status" value="1"/>
</dbReference>
<evidence type="ECO:0000313" key="4">
    <source>
        <dbReference type="Proteomes" id="UP000054976"/>
    </source>
</evidence>
<reference evidence="4" key="1">
    <citation type="submission" date="2016-01" db="EMBL/GenBank/DDBJ databases">
        <title>Draft genome sequence of Thermodesulfovibrio aggregans strain TGE-P1.</title>
        <authorList>
            <person name="Sekiguchi Y."/>
            <person name="Ohashi A."/>
            <person name="Matsuura N."/>
            <person name="Tourlousse M.D."/>
        </authorList>
    </citation>
    <scope>NUCLEOTIDE SEQUENCE [LARGE SCALE GENOMIC DNA]</scope>
    <source>
        <strain evidence="4">TGE-P1</strain>
    </source>
</reference>
<keyword evidence="1" id="KW-1133">Transmembrane helix</keyword>